<reference evidence="1 2" key="1">
    <citation type="submission" date="2024-01" db="EMBL/GenBank/DDBJ databases">
        <authorList>
            <person name="Waweru B."/>
        </authorList>
    </citation>
    <scope>NUCLEOTIDE SEQUENCE [LARGE SCALE GENOMIC DNA]</scope>
</reference>
<protein>
    <submittedName>
        <fullName evidence="1">Uncharacterized protein</fullName>
    </submittedName>
</protein>
<evidence type="ECO:0000313" key="2">
    <source>
        <dbReference type="Proteomes" id="UP001314170"/>
    </source>
</evidence>
<gene>
    <name evidence="1" type="ORF">DCAF_LOCUS3161</name>
</gene>
<dbReference type="EMBL" id="CAWUPB010000850">
    <property type="protein sequence ID" value="CAK7325484.1"/>
    <property type="molecule type" value="Genomic_DNA"/>
</dbReference>
<accession>A0AAV1QXX5</accession>
<sequence length="103" mass="11209">MPEWLSGMTRNHVGSARAGSNPAVHIVRHRKTHYFLAQVDTPERLSGMIRNHLGSPGAGSNPAVHVFLDNTRKSTGCKHPSGLEIAICGNLSRIDRGIDRGME</sequence>
<organism evidence="1 2">
    <name type="scientific">Dovyalis caffra</name>
    <dbReference type="NCBI Taxonomy" id="77055"/>
    <lineage>
        <taxon>Eukaryota</taxon>
        <taxon>Viridiplantae</taxon>
        <taxon>Streptophyta</taxon>
        <taxon>Embryophyta</taxon>
        <taxon>Tracheophyta</taxon>
        <taxon>Spermatophyta</taxon>
        <taxon>Magnoliopsida</taxon>
        <taxon>eudicotyledons</taxon>
        <taxon>Gunneridae</taxon>
        <taxon>Pentapetalae</taxon>
        <taxon>rosids</taxon>
        <taxon>fabids</taxon>
        <taxon>Malpighiales</taxon>
        <taxon>Salicaceae</taxon>
        <taxon>Flacourtieae</taxon>
        <taxon>Dovyalis</taxon>
    </lineage>
</organism>
<evidence type="ECO:0000313" key="1">
    <source>
        <dbReference type="EMBL" id="CAK7325484.1"/>
    </source>
</evidence>
<dbReference type="AlphaFoldDB" id="A0AAV1QXX5"/>
<comment type="caution">
    <text evidence="1">The sequence shown here is derived from an EMBL/GenBank/DDBJ whole genome shotgun (WGS) entry which is preliminary data.</text>
</comment>
<keyword evidence="2" id="KW-1185">Reference proteome</keyword>
<name>A0AAV1QXX5_9ROSI</name>
<proteinExistence type="predicted"/>
<dbReference type="Proteomes" id="UP001314170">
    <property type="component" value="Unassembled WGS sequence"/>
</dbReference>